<evidence type="ECO:0000313" key="3">
    <source>
        <dbReference type="Proteomes" id="UP000002508"/>
    </source>
</evidence>
<dbReference type="CDD" id="cd11297">
    <property type="entry name" value="PIN_LabA-like_N_1"/>
    <property type="match status" value="1"/>
</dbReference>
<name>B8GB45_CHLAD</name>
<evidence type="ECO:0000259" key="1">
    <source>
        <dbReference type="Pfam" id="PF01936"/>
    </source>
</evidence>
<dbReference type="Pfam" id="PF01936">
    <property type="entry name" value="NYN"/>
    <property type="match status" value="1"/>
</dbReference>
<dbReference type="PANTHER" id="PTHR35811:SF1">
    <property type="entry name" value="HTH OST-TYPE DOMAIN-CONTAINING PROTEIN"/>
    <property type="match status" value="1"/>
</dbReference>
<dbReference type="STRING" id="326427.Cagg_3809"/>
<dbReference type="EMBL" id="CP001337">
    <property type="protein sequence ID" value="ACL26645.1"/>
    <property type="molecule type" value="Genomic_DNA"/>
</dbReference>
<gene>
    <name evidence="2" type="ordered locus">Cagg_3809</name>
</gene>
<protein>
    <recommendedName>
        <fullName evidence="1">NYN domain-containing protein</fullName>
    </recommendedName>
</protein>
<dbReference type="Proteomes" id="UP000002508">
    <property type="component" value="Chromosome"/>
</dbReference>
<dbReference type="RefSeq" id="WP_015942490.1">
    <property type="nucleotide sequence ID" value="NC_011831.1"/>
</dbReference>
<dbReference type="HOGENOM" id="CLU_029604_0_0_0"/>
<reference evidence="2" key="1">
    <citation type="submission" date="2008-12" db="EMBL/GenBank/DDBJ databases">
        <title>Complete sequence of Chloroflexus aggregans DSM 9485.</title>
        <authorList>
            <consortium name="US DOE Joint Genome Institute"/>
            <person name="Lucas S."/>
            <person name="Copeland A."/>
            <person name="Lapidus A."/>
            <person name="Glavina del Rio T."/>
            <person name="Dalin E."/>
            <person name="Tice H."/>
            <person name="Pitluck S."/>
            <person name="Foster B."/>
            <person name="Larimer F."/>
            <person name="Land M."/>
            <person name="Hauser L."/>
            <person name="Kyrpides N."/>
            <person name="Mikhailova N."/>
            <person name="Bryant D."/>
            <person name="Richardson P."/>
        </authorList>
    </citation>
    <scope>NUCLEOTIDE SEQUENCE</scope>
    <source>
        <strain evidence="2">DSM 9485</strain>
    </source>
</reference>
<dbReference type="PANTHER" id="PTHR35811">
    <property type="entry name" value="SLR1870 PROTEIN"/>
    <property type="match status" value="1"/>
</dbReference>
<keyword evidence="3" id="KW-1185">Reference proteome</keyword>
<dbReference type="KEGG" id="cag:Cagg_3809"/>
<dbReference type="OrthoDB" id="2379772at2"/>
<dbReference type="GO" id="GO:0004540">
    <property type="term" value="F:RNA nuclease activity"/>
    <property type="evidence" value="ECO:0007669"/>
    <property type="project" value="InterPro"/>
</dbReference>
<sequence length="319" mass="35232">MDDTETFDAPTSTPMERTPMPFNTAIFYDIENLIKGYGFSTQTITNVSLKEILTALRQTGKIGHIAVQRAYANWSDPRLGVMRDEINELGIDPIQVFGFAREPKRNAADVQLAIDAIDLAYIRPGLDVFVIVSGDGGFAALAKKLHEYGKTVIGCAYRSAVNKTFQAVCDEFVWITDTEEKVQPAHTPGQIRVTDPRNIRLAEQVVKVTEPTPENIVAKTREILDWYAQNAATSVDLVQKGIALSVIKEAVMYAIPDFQPGRLGFAKFIEYMQFVCRGTSYCIVRLPTSQVVLALRRAVPNGSEVLPDLDAQDGDAVEG</sequence>
<proteinExistence type="predicted"/>
<accession>B8GB45</accession>
<evidence type="ECO:0000313" key="2">
    <source>
        <dbReference type="EMBL" id="ACL26645.1"/>
    </source>
</evidence>
<feature type="domain" description="NYN" evidence="1">
    <location>
        <begin position="24"/>
        <end position="175"/>
    </location>
</feature>
<organism evidence="2 3">
    <name type="scientific">Chloroflexus aggregans (strain MD-66 / DSM 9485)</name>
    <dbReference type="NCBI Taxonomy" id="326427"/>
    <lineage>
        <taxon>Bacteria</taxon>
        <taxon>Bacillati</taxon>
        <taxon>Chloroflexota</taxon>
        <taxon>Chloroflexia</taxon>
        <taxon>Chloroflexales</taxon>
        <taxon>Chloroflexineae</taxon>
        <taxon>Chloroflexaceae</taxon>
        <taxon>Chloroflexus</taxon>
    </lineage>
</organism>
<dbReference type="InterPro" id="IPR021139">
    <property type="entry name" value="NYN"/>
</dbReference>
<dbReference type="eggNOG" id="COG1432">
    <property type="taxonomic scope" value="Bacteria"/>
</dbReference>
<dbReference type="Gene3D" id="3.40.50.1010">
    <property type="entry name" value="5'-nuclease"/>
    <property type="match status" value="1"/>
</dbReference>
<dbReference type="AlphaFoldDB" id="B8GB45"/>